<feature type="domain" description="Methyl-accepting transducer" evidence="12">
    <location>
        <begin position="376"/>
        <end position="647"/>
    </location>
</feature>
<dbReference type="GO" id="GO:0005886">
    <property type="term" value="C:plasma membrane"/>
    <property type="evidence" value="ECO:0007669"/>
    <property type="project" value="UniProtKB-SubCell"/>
</dbReference>
<dbReference type="PANTHER" id="PTHR32089">
    <property type="entry name" value="METHYL-ACCEPTING CHEMOTAXIS PROTEIN MCPB"/>
    <property type="match status" value="1"/>
</dbReference>
<evidence type="ECO:0000313" key="17">
    <source>
        <dbReference type="Proteomes" id="UP000677234"/>
    </source>
</evidence>
<keyword evidence="17" id="KW-1185">Reference proteome</keyword>
<dbReference type="SMART" id="SM00283">
    <property type="entry name" value="MA"/>
    <property type="match status" value="1"/>
</dbReference>
<dbReference type="KEGG" id="bcop:JD108_21175"/>
<dbReference type="GO" id="GO:0007165">
    <property type="term" value="P:signal transduction"/>
    <property type="evidence" value="ECO:0007669"/>
    <property type="project" value="UniProtKB-KW"/>
</dbReference>
<evidence type="ECO:0000259" key="12">
    <source>
        <dbReference type="PROSITE" id="PS50111"/>
    </source>
</evidence>
<dbReference type="InterPro" id="IPR003660">
    <property type="entry name" value="HAMP_dom"/>
</dbReference>
<comment type="similarity">
    <text evidence="8">Belongs to the methyl-accepting chemotaxis (MCP) protein family.</text>
</comment>
<dbReference type="EMBL" id="CP066308">
    <property type="protein sequence ID" value="QQE74304.1"/>
    <property type="molecule type" value="Genomic_DNA"/>
</dbReference>
<dbReference type="Gene3D" id="3.30.450.20">
    <property type="entry name" value="PAS domain"/>
    <property type="match status" value="1"/>
</dbReference>
<sequence length="664" mass="71789">MRLFSKLRNKLVIWFLLLAVVPLIINSYLVLTESTQILIEKQKESMVDLTKSTAQGMDQWLDRRLTEVTVLARSSDIQSTDAEAKNDFIRRFTKELKIFDGNTFISPDGIVTADTFEGSLGINLGERPFFKLGMEGKSSFSDMLIAKTTGNRSIVVASPVINKEGQKLGVLTGLVNVDSFTSTFLQNLNLGEDGYPILVDNKGLIQVHPNPELIGKSIEEAALPEGLTTILKTGAAESGSSTYQDGGKEYVVTFSSIPSTNYSLFFHMPSEQITSQVWAITRYIIILVCVVTAIVLAAAFFVSRQISRPIVEVASVTGRIADGDLAVDPLKIRSRDEVGRLSESVNLMVANLHDIIQKVNTSAEELAASAEELSANAEETSKATEQIASSIQEVAYGAEQQVQSVSESVSTINEVSKGIQNIAANAQHAAESAMTASQIAAHGNQAIETVMHQMELIHATVNDIATIVKRLGDSSQEIGQIVQVITDIAQQTNLLSLNAAIEAARAGEHGRGFAVVADEVRKLAEQSASSAQQIEQLIASIQNESHQAVDSMEKGTREVSLGIEVVNEAGKSFVQIRDSVSQVASQIQEVQAYSQLMTKDTEQVVQLIGQISAIAENSADGTQNVSAATEEQLAAIQQVTSSAESLAKVAEDLQEQVRKFVLYR</sequence>
<dbReference type="PANTHER" id="PTHR32089:SF112">
    <property type="entry name" value="LYSOZYME-LIKE PROTEIN-RELATED"/>
    <property type="match status" value="1"/>
</dbReference>
<dbReference type="AlphaFoldDB" id="A0A7T5EKI5"/>
<dbReference type="CDD" id="cd11386">
    <property type="entry name" value="MCP_signal"/>
    <property type="match status" value="1"/>
</dbReference>
<dbReference type="Pfam" id="PF00672">
    <property type="entry name" value="HAMP"/>
    <property type="match status" value="1"/>
</dbReference>
<evidence type="ECO:0000256" key="5">
    <source>
        <dbReference type="ARBA" id="ARBA00022989"/>
    </source>
</evidence>
<keyword evidence="6 11" id="KW-0472">Membrane</keyword>
<feature type="domain" description="HAMP" evidence="13">
    <location>
        <begin position="304"/>
        <end position="357"/>
    </location>
</feature>
<dbReference type="Pfam" id="PF00015">
    <property type="entry name" value="MCPsignal"/>
    <property type="match status" value="1"/>
</dbReference>
<proteinExistence type="inferred from homology"/>
<keyword evidence="10" id="KW-0175">Coiled coil</keyword>
<dbReference type="Gene3D" id="6.10.340.10">
    <property type="match status" value="1"/>
</dbReference>
<dbReference type="Proteomes" id="UP000595847">
    <property type="component" value="Chromosome"/>
</dbReference>
<dbReference type="InterPro" id="IPR004089">
    <property type="entry name" value="MCPsignal_dom"/>
</dbReference>
<dbReference type="CDD" id="cd12912">
    <property type="entry name" value="PDC2_MCP_like"/>
    <property type="match status" value="1"/>
</dbReference>
<dbReference type="CDD" id="cd06225">
    <property type="entry name" value="HAMP"/>
    <property type="match status" value="1"/>
</dbReference>
<accession>A0A7T5EKI5</accession>
<evidence type="ECO:0000256" key="10">
    <source>
        <dbReference type="SAM" id="Coils"/>
    </source>
</evidence>
<name>A0A7T5EKI5_9BACL</name>
<dbReference type="SUPFAM" id="SSF58104">
    <property type="entry name" value="Methyl-accepting chemotaxis protein (MCP) signaling domain"/>
    <property type="match status" value="1"/>
</dbReference>
<comment type="subcellular location">
    <subcellularLocation>
        <location evidence="1">Cell membrane</location>
        <topology evidence="1">Multi-pass membrane protein</topology>
    </subcellularLocation>
</comment>
<dbReference type="PROSITE" id="PS50885">
    <property type="entry name" value="HAMP"/>
    <property type="match status" value="1"/>
</dbReference>
<dbReference type="InterPro" id="IPR033479">
    <property type="entry name" value="dCache_1"/>
</dbReference>
<evidence type="ECO:0000313" key="14">
    <source>
        <dbReference type="EMBL" id="QQE74304.1"/>
    </source>
</evidence>
<keyword evidence="3" id="KW-0145">Chemotaxis</keyword>
<evidence type="ECO:0000256" key="6">
    <source>
        <dbReference type="ARBA" id="ARBA00023136"/>
    </source>
</evidence>
<organism evidence="14 16">
    <name type="scientific">Brevibacillus composti</name>
    <dbReference type="NCBI Taxonomy" id="2796470"/>
    <lineage>
        <taxon>Bacteria</taxon>
        <taxon>Bacillati</taxon>
        <taxon>Bacillota</taxon>
        <taxon>Bacilli</taxon>
        <taxon>Bacillales</taxon>
        <taxon>Paenibacillaceae</taxon>
        <taxon>Brevibacillus</taxon>
    </lineage>
</organism>
<evidence type="ECO:0000256" key="7">
    <source>
        <dbReference type="ARBA" id="ARBA00023224"/>
    </source>
</evidence>
<reference evidence="14 16" key="1">
    <citation type="submission" date="2020-12" db="EMBL/GenBank/DDBJ databases">
        <title>strain FJAT-54423T represents a novel species of the genus Brevibacillus.</title>
        <authorList>
            <person name="Tang R."/>
        </authorList>
    </citation>
    <scope>NUCLEOTIDE SEQUENCE [LARGE SCALE GENOMIC DNA]</scope>
    <source>
        <strain evidence="14 16">FJAT-54423</strain>
    </source>
</reference>
<dbReference type="Pfam" id="PF02743">
    <property type="entry name" value="dCache_1"/>
    <property type="match status" value="1"/>
</dbReference>
<evidence type="ECO:0000256" key="4">
    <source>
        <dbReference type="ARBA" id="ARBA00022692"/>
    </source>
</evidence>
<evidence type="ECO:0000256" key="3">
    <source>
        <dbReference type="ARBA" id="ARBA00022500"/>
    </source>
</evidence>
<dbReference type="PROSITE" id="PS50111">
    <property type="entry name" value="CHEMOTAXIS_TRANSDUC_2"/>
    <property type="match status" value="1"/>
</dbReference>
<evidence type="ECO:0000256" key="8">
    <source>
        <dbReference type="ARBA" id="ARBA00029447"/>
    </source>
</evidence>
<keyword evidence="2" id="KW-1003">Cell membrane</keyword>
<reference evidence="15" key="2">
    <citation type="submission" date="2021-04" db="EMBL/GenBank/DDBJ databases">
        <title>Brevibacillus composti FJAT-54423, complete genome.</title>
        <authorList>
            <person name="Tang R."/>
        </authorList>
    </citation>
    <scope>NUCLEOTIDE SEQUENCE</scope>
    <source>
        <strain evidence="15">FJAT-54424</strain>
    </source>
</reference>
<evidence type="ECO:0000313" key="16">
    <source>
        <dbReference type="Proteomes" id="UP000595847"/>
    </source>
</evidence>
<evidence type="ECO:0000313" key="15">
    <source>
        <dbReference type="EMBL" id="QUO41386.1"/>
    </source>
</evidence>
<protein>
    <submittedName>
        <fullName evidence="14">Methyl-accepting chemotaxis protein</fullName>
    </submittedName>
</protein>
<dbReference type="RefSeq" id="WP_198827885.1">
    <property type="nucleotide sequence ID" value="NZ_CP066308.1"/>
</dbReference>
<dbReference type="Gene3D" id="1.10.287.950">
    <property type="entry name" value="Methyl-accepting chemotaxis protein"/>
    <property type="match status" value="1"/>
</dbReference>
<feature type="transmembrane region" description="Helical" evidence="11">
    <location>
        <begin position="283"/>
        <end position="302"/>
    </location>
</feature>
<feature type="coiled-coil region" evidence="10">
    <location>
        <begin position="356"/>
        <end position="383"/>
    </location>
</feature>
<keyword evidence="7 9" id="KW-0807">Transducer</keyword>
<evidence type="ECO:0000259" key="13">
    <source>
        <dbReference type="PROSITE" id="PS50885"/>
    </source>
</evidence>
<gene>
    <name evidence="14" type="ORF">JD108_21175</name>
    <name evidence="15" type="ORF">KDJ56_21110</name>
</gene>
<evidence type="ECO:0000256" key="11">
    <source>
        <dbReference type="SAM" id="Phobius"/>
    </source>
</evidence>
<dbReference type="GO" id="GO:0006935">
    <property type="term" value="P:chemotaxis"/>
    <property type="evidence" value="ECO:0007669"/>
    <property type="project" value="UniProtKB-KW"/>
</dbReference>
<keyword evidence="4 11" id="KW-0812">Transmembrane</keyword>
<dbReference type="SMART" id="SM00304">
    <property type="entry name" value="HAMP"/>
    <property type="match status" value="1"/>
</dbReference>
<evidence type="ECO:0000256" key="2">
    <source>
        <dbReference type="ARBA" id="ARBA00022475"/>
    </source>
</evidence>
<evidence type="ECO:0000256" key="1">
    <source>
        <dbReference type="ARBA" id="ARBA00004651"/>
    </source>
</evidence>
<dbReference type="Proteomes" id="UP000677234">
    <property type="component" value="Chromosome"/>
</dbReference>
<dbReference type="CDD" id="cd12914">
    <property type="entry name" value="PDC1_DGC_like"/>
    <property type="match status" value="1"/>
</dbReference>
<evidence type="ECO:0000256" key="9">
    <source>
        <dbReference type="PROSITE-ProRule" id="PRU00284"/>
    </source>
</evidence>
<dbReference type="EMBL" id="CP073708">
    <property type="protein sequence ID" value="QUO41386.1"/>
    <property type="molecule type" value="Genomic_DNA"/>
</dbReference>
<keyword evidence="5 11" id="KW-1133">Transmembrane helix</keyword>